<evidence type="ECO:0000256" key="5">
    <source>
        <dbReference type="ARBA" id="ARBA00022763"/>
    </source>
</evidence>
<gene>
    <name evidence="12" type="ORF">NMOB1V02_LOCUS12420</name>
</gene>
<keyword evidence="9" id="KW-0539">Nucleus</keyword>
<evidence type="ECO:0000256" key="9">
    <source>
        <dbReference type="ARBA" id="ARBA00023242"/>
    </source>
</evidence>
<dbReference type="Pfam" id="PF02732">
    <property type="entry name" value="ERCC4"/>
    <property type="match status" value="1"/>
</dbReference>
<evidence type="ECO:0000256" key="2">
    <source>
        <dbReference type="ARBA" id="ARBA00010015"/>
    </source>
</evidence>
<dbReference type="GO" id="GO:0000712">
    <property type="term" value="P:resolution of meiotic recombination intermediates"/>
    <property type="evidence" value="ECO:0007669"/>
    <property type="project" value="TreeGrafter"/>
</dbReference>
<comment type="similarity">
    <text evidence="2">Belongs to the XPF family.</text>
</comment>
<evidence type="ECO:0000256" key="1">
    <source>
        <dbReference type="ARBA" id="ARBA00004123"/>
    </source>
</evidence>
<accession>A0A7R9C279</accession>
<name>A0A7R9C279_9CRUS</name>
<protein>
    <recommendedName>
        <fullName evidence="10">DNA repair endonuclease XPF</fullName>
    </recommendedName>
</protein>
<dbReference type="FunFam" id="3.40.50.10130:FF:000002">
    <property type="entry name" value="DNA repair endonuclease XPF"/>
    <property type="match status" value="1"/>
</dbReference>
<keyword evidence="4" id="KW-0255">Endonuclease</keyword>
<dbReference type="AlphaFoldDB" id="A0A7R9C279"/>
<dbReference type="SUPFAM" id="SSF47781">
    <property type="entry name" value="RuvA domain 2-like"/>
    <property type="match status" value="1"/>
</dbReference>
<evidence type="ECO:0000256" key="7">
    <source>
        <dbReference type="ARBA" id="ARBA00023125"/>
    </source>
</evidence>
<dbReference type="Gene3D" id="3.40.50.10130">
    <property type="match status" value="1"/>
</dbReference>
<evidence type="ECO:0000256" key="6">
    <source>
        <dbReference type="ARBA" id="ARBA00022801"/>
    </source>
</evidence>
<dbReference type="Gene3D" id="1.10.150.20">
    <property type="entry name" value="5' to 3' exonuclease, C-terminal subdomain"/>
    <property type="match status" value="1"/>
</dbReference>
<dbReference type="CDD" id="cd20078">
    <property type="entry name" value="XPF_nuclease_XPF_euk"/>
    <property type="match status" value="1"/>
</dbReference>
<dbReference type="GO" id="GO:1901255">
    <property type="term" value="P:nucleotide-excision repair involved in interstrand cross-link repair"/>
    <property type="evidence" value="ECO:0007669"/>
    <property type="project" value="TreeGrafter"/>
</dbReference>
<dbReference type="SUPFAM" id="SSF52980">
    <property type="entry name" value="Restriction endonuclease-like"/>
    <property type="match status" value="1"/>
</dbReference>
<dbReference type="PANTHER" id="PTHR10150:SF0">
    <property type="entry name" value="DNA REPAIR ENDONUCLEASE XPF"/>
    <property type="match status" value="1"/>
</dbReference>
<proteinExistence type="inferred from homology"/>
<sequence>FLTYGPQDSLKRAREADEDEANWKAFSKRGWRRKRRAKRKRILNDRSKPKRLKHQTLTQMVGSSKAAEDVVVVAEKSSEPVVVEAAEEKEDEFEEEFPDVNQLIPVVEPMVNAHDPFSIERIMYDLHPIAIVLYDVDITFIRKIEVYKARNPERPLRVYLMVFAGTFEEQAYLTSIRKEKEAFKHLAQEKSTMVIPEDAEGRGEDHPDLARDPTKASDQAIANLVGPSSRKGGLLDNQPKPGEQMIIVDMREFRSELPSLIHRRGIDIYPVTIEVGDYILTPDICVERKSISDLIQSLVSGRLYNQAQAMTRTYARPMLLIEFDHNKPFTLNHGRYYFSSDAKSTDVTARLQLLTLHFPKLKIIWSPGPYATAELFHKLKEGKLQPNVESAIGLTAEENVAINDSFNPLLMDFLGKLPGLNTRNLKIFMRRVRDMDHLLGMSEIELAKALESGANAKLLYEALHGVVAQTDLPQDTKKIAAGKNSRFKALGARKQRGK</sequence>
<keyword evidence="8" id="KW-0234">DNA repair</keyword>
<dbReference type="EMBL" id="OA892001">
    <property type="protein sequence ID" value="CAD7284816.1"/>
    <property type="molecule type" value="Genomic_DNA"/>
</dbReference>
<feature type="non-terminal residue" evidence="12">
    <location>
        <position position="1"/>
    </location>
</feature>
<reference evidence="12" key="1">
    <citation type="submission" date="2020-11" db="EMBL/GenBank/DDBJ databases">
        <authorList>
            <person name="Tran Van P."/>
        </authorList>
    </citation>
    <scope>NUCLEOTIDE SEQUENCE</scope>
</reference>
<keyword evidence="5" id="KW-0227">DNA damage</keyword>
<dbReference type="SMART" id="SM00891">
    <property type="entry name" value="ERCC4"/>
    <property type="match status" value="1"/>
</dbReference>
<dbReference type="GO" id="GO:0003697">
    <property type="term" value="F:single-stranded DNA binding"/>
    <property type="evidence" value="ECO:0007669"/>
    <property type="project" value="TreeGrafter"/>
</dbReference>
<dbReference type="PANTHER" id="PTHR10150">
    <property type="entry name" value="DNA REPAIR ENDONUCLEASE XPF"/>
    <property type="match status" value="1"/>
</dbReference>
<dbReference type="GO" id="GO:0003684">
    <property type="term" value="F:damaged DNA binding"/>
    <property type="evidence" value="ECO:0007669"/>
    <property type="project" value="TreeGrafter"/>
</dbReference>
<dbReference type="GO" id="GO:0000724">
    <property type="term" value="P:double-strand break repair via homologous recombination"/>
    <property type="evidence" value="ECO:0007669"/>
    <property type="project" value="TreeGrafter"/>
</dbReference>
<keyword evidence="7" id="KW-0238">DNA-binding</keyword>
<dbReference type="GO" id="GO:0000110">
    <property type="term" value="C:nucleotide-excision repair factor 1 complex"/>
    <property type="evidence" value="ECO:0007669"/>
    <property type="project" value="TreeGrafter"/>
</dbReference>
<evidence type="ECO:0000313" key="12">
    <source>
        <dbReference type="EMBL" id="CAD7284816.1"/>
    </source>
</evidence>
<evidence type="ECO:0000313" key="13">
    <source>
        <dbReference type="Proteomes" id="UP000678499"/>
    </source>
</evidence>
<keyword evidence="3" id="KW-0540">Nuclease</keyword>
<keyword evidence="6" id="KW-0378">Hydrolase</keyword>
<dbReference type="InterPro" id="IPR006166">
    <property type="entry name" value="ERCC4_domain"/>
</dbReference>
<comment type="subcellular location">
    <subcellularLocation>
        <location evidence="1">Nucleus</location>
    </subcellularLocation>
</comment>
<evidence type="ECO:0000256" key="3">
    <source>
        <dbReference type="ARBA" id="ARBA00022722"/>
    </source>
</evidence>
<evidence type="ECO:0000256" key="10">
    <source>
        <dbReference type="ARBA" id="ARBA00072370"/>
    </source>
</evidence>
<evidence type="ECO:0000256" key="8">
    <source>
        <dbReference type="ARBA" id="ARBA00023204"/>
    </source>
</evidence>
<evidence type="ECO:0000256" key="4">
    <source>
        <dbReference type="ARBA" id="ARBA00022759"/>
    </source>
</evidence>
<dbReference type="InterPro" id="IPR047520">
    <property type="entry name" value="XPF_nuclease"/>
</dbReference>
<keyword evidence="13" id="KW-1185">Reference proteome</keyword>
<evidence type="ECO:0000259" key="11">
    <source>
        <dbReference type="SMART" id="SM00891"/>
    </source>
</evidence>
<feature type="domain" description="ERCC4" evidence="11">
    <location>
        <begin position="245"/>
        <end position="325"/>
    </location>
</feature>
<organism evidence="12">
    <name type="scientific">Notodromas monacha</name>
    <dbReference type="NCBI Taxonomy" id="399045"/>
    <lineage>
        <taxon>Eukaryota</taxon>
        <taxon>Metazoa</taxon>
        <taxon>Ecdysozoa</taxon>
        <taxon>Arthropoda</taxon>
        <taxon>Crustacea</taxon>
        <taxon>Oligostraca</taxon>
        <taxon>Ostracoda</taxon>
        <taxon>Podocopa</taxon>
        <taxon>Podocopida</taxon>
        <taxon>Cypridocopina</taxon>
        <taxon>Cypridoidea</taxon>
        <taxon>Cyprididae</taxon>
        <taxon>Notodromas</taxon>
    </lineage>
</organism>
<dbReference type="InterPro" id="IPR010994">
    <property type="entry name" value="RuvA_2-like"/>
</dbReference>
<dbReference type="GO" id="GO:0000014">
    <property type="term" value="F:single-stranded DNA endodeoxyribonuclease activity"/>
    <property type="evidence" value="ECO:0007669"/>
    <property type="project" value="TreeGrafter"/>
</dbReference>
<dbReference type="InterPro" id="IPR011335">
    <property type="entry name" value="Restrct_endonuc-II-like"/>
</dbReference>
<dbReference type="EMBL" id="CAJPEX010009964">
    <property type="protein sequence ID" value="CAG0924968.1"/>
    <property type="molecule type" value="Genomic_DNA"/>
</dbReference>
<dbReference type="OrthoDB" id="361020at2759"/>
<dbReference type="Proteomes" id="UP000678499">
    <property type="component" value="Unassembled WGS sequence"/>
</dbReference>